<evidence type="ECO:0000313" key="1">
    <source>
        <dbReference type="EMBL" id="PSJ45381.1"/>
    </source>
</evidence>
<dbReference type="EMBL" id="PXYH01000005">
    <property type="protein sequence ID" value="PSJ45381.1"/>
    <property type="molecule type" value="Genomic_DNA"/>
</dbReference>
<dbReference type="AlphaFoldDB" id="A0A2P7R589"/>
<reference evidence="1 2" key="1">
    <citation type="submission" date="2018-03" db="EMBL/GenBank/DDBJ databases">
        <title>The draft genome of Zobellella taiwanensis JCM 13381.</title>
        <authorList>
            <person name="Liu L."/>
            <person name="Li L."/>
            <person name="Wang T."/>
            <person name="Zhang X."/>
            <person name="Liang L."/>
        </authorList>
    </citation>
    <scope>NUCLEOTIDE SEQUENCE [LARGE SCALE GENOMIC DNA]</scope>
    <source>
        <strain evidence="1 2">JCM 13381</strain>
    </source>
</reference>
<proteinExistence type="predicted"/>
<dbReference type="Proteomes" id="UP000242181">
    <property type="component" value="Unassembled WGS sequence"/>
</dbReference>
<name>A0A2P7R589_9GAMM</name>
<protein>
    <submittedName>
        <fullName evidence="1">Uncharacterized protein</fullName>
    </submittedName>
</protein>
<accession>A0A2P7R589</accession>
<dbReference type="RefSeq" id="WP_106452587.1">
    <property type="nucleotide sequence ID" value="NZ_PXYH01000005.1"/>
</dbReference>
<keyword evidence="2" id="KW-1185">Reference proteome</keyword>
<gene>
    <name evidence="1" type="ORF">C7I36_04740</name>
</gene>
<evidence type="ECO:0000313" key="2">
    <source>
        <dbReference type="Proteomes" id="UP000242181"/>
    </source>
</evidence>
<sequence>MSRLITIPKNTPVEVAKGEISRNNERLTNLGLGVKALGELLFTAADAGELGKETAACTGYLLNELGGVISDTLNMNTMLSIHIQAAEQEGRK</sequence>
<organism evidence="1 2">
    <name type="scientific">Zobellella taiwanensis</name>
    <dbReference type="NCBI Taxonomy" id="347535"/>
    <lineage>
        <taxon>Bacteria</taxon>
        <taxon>Pseudomonadati</taxon>
        <taxon>Pseudomonadota</taxon>
        <taxon>Gammaproteobacteria</taxon>
        <taxon>Aeromonadales</taxon>
        <taxon>Aeromonadaceae</taxon>
        <taxon>Zobellella</taxon>
    </lineage>
</organism>
<comment type="caution">
    <text evidence="1">The sequence shown here is derived from an EMBL/GenBank/DDBJ whole genome shotgun (WGS) entry which is preliminary data.</text>
</comment>